<dbReference type="Gene3D" id="3.90.520.10">
    <property type="entry name" value="SMAD MH1 domain"/>
    <property type="match status" value="1"/>
</dbReference>
<dbReference type="GO" id="GO:0070411">
    <property type="term" value="F:I-SMAD binding"/>
    <property type="evidence" value="ECO:0007669"/>
    <property type="project" value="TreeGrafter"/>
</dbReference>
<dbReference type="GO" id="GO:0051239">
    <property type="term" value="P:regulation of multicellular organismal process"/>
    <property type="evidence" value="ECO:0007669"/>
    <property type="project" value="UniProtKB-ARBA"/>
</dbReference>
<evidence type="ECO:0000256" key="5">
    <source>
        <dbReference type="ARBA" id="ARBA00023163"/>
    </source>
</evidence>
<comment type="subcellular location">
    <subcellularLocation>
        <location evidence="7">Cytoplasm</location>
    </subcellularLocation>
    <subcellularLocation>
        <location evidence="7">Nucleus</location>
    </subcellularLocation>
</comment>
<dbReference type="InterPro" id="IPR036578">
    <property type="entry name" value="SMAD_MH1_sf"/>
</dbReference>
<sequence length="408" mass="46354">MNLLQWHGPAVKKLLGWKQGDEEEKWSEKAVDALVKKLKKRKKGDGEGTVEDLEWALANPTSTSRCVTIPRSLDGRLQVSHKKGLPHVIYCRVWRWPDLHSHQELRAIPECMYPFEGNRGNICINPYHYVRIENPRHLGASSQYSPRHPAVDMPGTSSTYHTPSPPYQMAYSSDGSPTGYMTHSPTLSDDDECQRMVSPITAISKLKMPPPAFWATINYYELNTRVGEQFKVYLKEITVDGFTDPSNDGRICLGLLTNVNRNNTIENTRRHIGRGIKLTYYDSLNLDVTNHSNSPVFVQSRNCNWKMGVSPQTVLRVPPGVTTTIFDHQIFVSMLNNARMAGYNQLYELEKMCFIRVSFVKGWGDDYPRQDVTSTPCWIELQMHTPLAWIDQCLHNAGNPNGDITSVS</sequence>
<dbReference type="PANTHER" id="PTHR13703:SF65">
    <property type="entry name" value="DWARFIN SMA-3"/>
    <property type="match status" value="1"/>
</dbReference>
<feature type="non-terminal residue" evidence="11">
    <location>
        <position position="1"/>
    </location>
</feature>
<dbReference type="AlphaFoldDB" id="A0AA36G3T7"/>
<evidence type="ECO:0000256" key="2">
    <source>
        <dbReference type="ARBA" id="ARBA00022723"/>
    </source>
</evidence>
<dbReference type="SUPFAM" id="SSF56366">
    <property type="entry name" value="SMAD MH1 domain"/>
    <property type="match status" value="1"/>
</dbReference>
<dbReference type="InterPro" id="IPR001132">
    <property type="entry name" value="SMAD_dom_Dwarfin-type"/>
</dbReference>
<evidence type="ECO:0000256" key="7">
    <source>
        <dbReference type="RuleBase" id="RU361195"/>
    </source>
</evidence>
<dbReference type="GO" id="GO:0000981">
    <property type="term" value="F:DNA-binding transcription factor activity, RNA polymerase II-specific"/>
    <property type="evidence" value="ECO:0007669"/>
    <property type="project" value="TreeGrafter"/>
</dbReference>
<evidence type="ECO:0000313" key="12">
    <source>
        <dbReference type="Proteomes" id="UP001177023"/>
    </source>
</evidence>
<evidence type="ECO:0000256" key="4">
    <source>
        <dbReference type="ARBA" id="ARBA00023015"/>
    </source>
</evidence>
<dbReference type="InterPro" id="IPR013019">
    <property type="entry name" value="MAD_homology_MH1"/>
</dbReference>
<keyword evidence="2" id="KW-0479">Metal-binding</keyword>
<keyword evidence="3" id="KW-0862">Zinc</keyword>
<evidence type="ECO:0000313" key="11">
    <source>
        <dbReference type="EMBL" id="CAJ0578479.1"/>
    </source>
</evidence>
<comment type="similarity">
    <text evidence="1 7">Belongs to the dwarfin/SMAD family.</text>
</comment>
<feature type="domain" description="MH1" evidence="9">
    <location>
        <begin position="9"/>
        <end position="138"/>
    </location>
</feature>
<evidence type="ECO:0000259" key="10">
    <source>
        <dbReference type="PROSITE" id="PS51076"/>
    </source>
</evidence>
<dbReference type="SUPFAM" id="SSF49879">
    <property type="entry name" value="SMAD/FHA domain"/>
    <property type="match status" value="1"/>
</dbReference>
<dbReference type="GO" id="GO:0030509">
    <property type="term" value="P:BMP signaling pathway"/>
    <property type="evidence" value="ECO:0007669"/>
    <property type="project" value="TreeGrafter"/>
</dbReference>
<dbReference type="InterPro" id="IPR008984">
    <property type="entry name" value="SMAD_FHA_dom_sf"/>
</dbReference>
<evidence type="ECO:0000256" key="1">
    <source>
        <dbReference type="ARBA" id="ARBA00005545"/>
    </source>
</evidence>
<dbReference type="Proteomes" id="UP001177023">
    <property type="component" value="Unassembled WGS sequence"/>
</dbReference>
<dbReference type="InterPro" id="IPR003619">
    <property type="entry name" value="MAD_homology1_Dwarfin-type"/>
</dbReference>
<keyword evidence="6 7" id="KW-0539">Nucleus</keyword>
<reference evidence="11" key="1">
    <citation type="submission" date="2023-06" db="EMBL/GenBank/DDBJ databases">
        <authorList>
            <person name="Delattre M."/>
        </authorList>
    </citation>
    <scope>NUCLEOTIDE SEQUENCE</scope>
    <source>
        <strain evidence="11">AF72</strain>
    </source>
</reference>
<dbReference type="GO" id="GO:0060395">
    <property type="term" value="P:SMAD protein signal transduction"/>
    <property type="evidence" value="ECO:0007669"/>
    <property type="project" value="TreeGrafter"/>
</dbReference>
<dbReference type="GO" id="GO:0009791">
    <property type="term" value="P:post-embryonic development"/>
    <property type="evidence" value="ECO:0007669"/>
    <property type="project" value="UniProtKB-ARBA"/>
</dbReference>
<keyword evidence="7" id="KW-0963">Cytoplasm</keyword>
<dbReference type="GO" id="GO:0030154">
    <property type="term" value="P:cell differentiation"/>
    <property type="evidence" value="ECO:0007669"/>
    <property type="project" value="TreeGrafter"/>
</dbReference>
<dbReference type="InterPro" id="IPR017855">
    <property type="entry name" value="SMAD-like_dom_sf"/>
</dbReference>
<dbReference type="GO" id="GO:0071144">
    <property type="term" value="C:heteromeric SMAD protein complex"/>
    <property type="evidence" value="ECO:0007669"/>
    <property type="project" value="TreeGrafter"/>
</dbReference>
<dbReference type="EMBL" id="CATQJA010002654">
    <property type="protein sequence ID" value="CAJ0578479.1"/>
    <property type="molecule type" value="Genomic_DNA"/>
</dbReference>
<proteinExistence type="inferred from homology"/>
<dbReference type="Gene3D" id="2.60.200.10">
    <property type="match status" value="1"/>
</dbReference>
<dbReference type="Pfam" id="PF03165">
    <property type="entry name" value="MH1"/>
    <property type="match status" value="1"/>
</dbReference>
<dbReference type="GO" id="GO:0046872">
    <property type="term" value="F:metal ion binding"/>
    <property type="evidence" value="ECO:0007669"/>
    <property type="project" value="UniProtKB-KW"/>
</dbReference>
<name>A0AA36G3T7_9BILA</name>
<evidence type="ECO:0000259" key="9">
    <source>
        <dbReference type="PROSITE" id="PS51075"/>
    </source>
</evidence>
<dbReference type="GO" id="GO:0009653">
    <property type="term" value="P:anatomical structure morphogenesis"/>
    <property type="evidence" value="ECO:0007669"/>
    <property type="project" value="TreeGrafter"/>
</dbReference>
<dbReference type="PROSITE" id="PS51075">
    <property type="entry name" value="MH1"/>
    <property type="match status" value="1"/>
</dbReference>
<dbReference type="PROSITE" id="PS51076">
    <property type="entry name" value="MH2"/>
    <property type="match status" value="1"/>
</dbReference>
<feature type="domain" description="MH2" evidence="10">
    <location>
        <begin position="214"/>
        <end position="408"/>
    </location>
</feature>
<dbReference type="InterPro" id="IPR013790">
    <property type="entry name" value="Dwarfin"/>
</dbReference>
<evidence type="ECO:0000256" key="8">
    <source>
        <dbReference type="SAM" id="MobiDB-lite"/>
    </source>
</evidence>
<dbReference type="SMART" id="SM00523">
    <property type="entry name" value="DWA"/>
    <property type="match status" value="1"/>
</dbReference>
<dbReference type="GO" id="GO:0005737">
    <property type="term" value="C:cytoplasm"/>
    <property type="evidence" value="ECO:0007669"/>
    <property type="project" value="UniProtKB-SubCell"/>
</dbReference>
<feature type="region of interest" description="Disordered" evidence="8">
    <location>
        <begin position="140"/>
        <end position="165"/>
    </location>
</feature>
<comment type="caution">
    <text evidence="11">The sequence shown here is derived from an EMBL/GenBank/DDBJ whole genome shotgun (WGS) entry which is preliminary data.</text>
</comment>
<keyword evidence="5 7" id="KW-0804">Transcription</keyword>
<gene>
    <name evidence="11" type="ORF">MSPICULIGERA_LOCUS16732</name>
</gene>
<dbReference type="PANTHER" id="PTHR13703">
    <property type="entry name" value="SMAD"/>
    <property type="match status" value="1"/>
</dbReference>
<dbReference type="GO" id="GO:0050793">
    <property type="term" value="P:regulation of developmental process"/>
    <property type="evidence" value="ECO:0007669"/>
    <property type="project" value="UniProtKB-ARBA"/>
</dbReference>
<accession>A0AA36G3T7</accession>
<organism evidence="11 12">
    <name type="scientific">Mesorhabditis spiculigera</name>
    <dbReference type="NCBI Taxonomy" id="96644"/>
    <lineage>
        <taxon>Eukaryota</taxon>
        <taxon>Metazoa</taxon>
        <taxon>Ecdysozoa</taxon>
        <taxon>Nematoda</taxon>
        <taxon>Chromadorea</taxon>
        <taxon>Rhabditida</taxon>
        <taxon>Rhabditina</taxon>
        <taxon>Rhabditomorpha</taxon>
        <taxon>Rhabditoidea</taxon>
        <taxon>Rhabditidae</taxon>
        <taxon>Mesorhabditinae</taxon>
        <taxon>Mesorhabditis</taxon>
    </lineage>
</organism>
<keyword evidence="12" id="KW-1185">Reference proteome</keyword>
<evidence type="ECO:0000256" key="3">
    <source>
        <dbReference type="ARBA" id="ARBA00022833"/>
    </source>
</evidence>
<keyword evidence="4 7" id="KW-0805">Transcription regulation</keyword>
<dbReference type="SMART" id="SM00524">
    <property type="entry name" value="DWB"/>
    <property type="match status" value="1"/>
</dbReference>
<protein>
    <recommendedName>
        <fullName evidence="7">Mothers against decapentaplegic homolog</fullName>
        <shortName evidence="7">MAD homolog</shortName>
        <shortName evidence="7">Mothers against DPP homolog</shortName>
    </recommendedName>
    <alternativeName>
        <fullName evidence="7">SMAD family member</fullName>
    </alternativeName>
</protein>
<dbReference type="GO" id="GO:0000978">
    <property type="term" value="F:RNA polymerase II cis-regulatory region sequence-specific DNA binding"/>
    <property type="evidence" value="ECO:0007669"/>
    <property type="project" value="TreeGrafter"/>
</dbReference>
<dbReference type="Pfam" id="PF03166">
    <property type="entry name" value="MH2"/>
    <property type="match status" value="1"/>
</dbReference>
<evidence type="ECO:0000256" key="6">
    <source>
        <dbReference type="ARBA" id="ARBA00023242"/>
    </source>
</evidence>